<evidence type="ECO:0000313" key="5">
    <source>
        <dbReference type="EnsemblPlants" id="Solyc03g117020.3.1"/>
    </source>
</evidence>
<keyword evidence="2" id="KW-0677">Repeat</keyword>
<dbReference type="OMA" id="KFHIRIG"/>
<dbReference type="SMART" id="SM00472">
    <property type="entry name" value="MIR"/>
    <property type="match status" value="3"/>
</dbReference>
<dbReference type="Gene3D" id="2.80.10.50">
    <property type="match status" value="1"/>
</dbReference>
<dbReference type="CDD" id="cd23294">
    <property type="entry name" value="beta-trefoil_MIR_AtSDF2-like"/>
    <property type="match status" value="1"/>
</dbReference>
<dbReference type="InParanoid" id="A0A3Q7FUR7"/>
<dbReference type="SUPFAM" id="SSF82109">
    <property type="entry name" value="MIR domain"/>
    <property type="match status" value="1"/>
</dbReference>
<dbReference type="InterPro" id="IPR036300">
    <property type="entry name" value="MIR_dom_sf"/>
</dbReference>
<dbReference type="PANTHER" id="PTHR46809">
    <property type="entry name" value="STROMAL CELL-DERIVED FACTOR 2-LIKE PROTEIN"/>
    <property type="match status" value="1"/>
</dbReference>
<evidence type="ECO:0000313" key="6">
    <source>
        <dbReference type="Proteomes" id="UP000004994"/>
    </source>
</evidence>
<evidence type="ECO:0000256" key="1">
    <source>
        <dbReference type="ARBA" id="ARBA00022729"/>
    </source>
</evidence>
<reference evidence="5" key="1">
    <citation type="journal article" date="2012" name="Nature">
        <title>The tomato genome sequence provides insights into fleshy fruit evolution.</title>
        <authorList>
            <consortium name="Tomato Genome Consortium"/>
        </authorList>
    </citation>
    <scope>NUCLEOTIDE SEQUENCE [LARGE SCALE GENOMIC DNA]</scope>
    <source>
        <strain evidence="5">cv. Heinz 1706</strain>
    </source>
</reference>
<name>A0A3Q7FUR7_SOLLC</name>
<protein>
    <recommendedName>
        <fullName evidence="4">MIR domain-containing protein</fullName>
    </recommendedName>
</protein>
<accession>A0A3Q7FUR7</accession>
<dbReference type="PaxDb" id="4081-Solyc03g117020.2.1"/>
<evidence type="ECO:0000256" key="2">
    <source>
        <dbReference type="ARBA" id="ARBA00022737"/>
    </source>
</evidence>
<keyword evidence="1" id="KW-0732">Signal</keyword>
<dbReference type="EnsemblPlants" id="Solyc03g117020.3.1">
    <property type="protein sequence ID" value="Solyc03g117020.3.1"/>
    <property type="gene ID" value="Solyc03g117020.3"/>
</dbReference>
<dbReference type="Proteomes" id="UP000004994">
    <property type="component" value="Chromosome 3"/>
</dbReference>
<sequence>MLCFCRTTIVFQSEVARSPKVHVEKTDLLRLLLQRGIWNVKSLLHPKPKPKSPQRPSNIIGDWKVGNCLKFHIRIGTSSELHRASAKSFIVAPSGLQQHQTLTRRKSAPPSTLNQAGASGSKRIVLKESSSESDLDLPFWQRTWFIVLLLLMAISFFGLALFLFLTLDSDYISTTPVSAASEGVQITYGSAIKLMHEKTKFRLHSHDVPYGSGSGQQSVTGFPGVDDANSYWAVRSTDSSKQGDPIKSGSIIRLQHIKTRRWLHSHLHASPISGNMEVSCFGDDKESDTGDYWRLEIEGSGKTWRQDQRIRLQHVDTGGYLHSHDKKYTRIAGGQQEVCGVKEKRPDNVWLAAEGVYFPVTEKSK</sequence>
<dbReference type="FunFam" id="2.80.10.50:FF:000068">
    <property type="entry name" value="Stromal cell-derived factor 2-like protein"/>
    <property type="match status" value="1"/>
</dbReference>
<keyword evidence="3" id="KW-0812">Transmembrane</keyword>
<dbReference type="AlphaFoldDB" id="A0A3Q7FUR7"/>
<keyword evidence="3" id="KW-1133">Transmembrane helix</keyword>
<proteinExistence type="predicted"/>
<dbReference type="Pfam" id="PF02815">
    <property type="entry name" value="MIR"/>
    <property type="match status" value="1"/>
</dbReference>
<dbReference type="PROSITE" id="PS50919">
    <property type="entry name" value="MIR"/>
    <property type="match status" value="3"/>
</dbReference>
<dbReference type="PANTHER" id="PTHR46809:SF2">
    <property type="entry name" value="GH21273P"/>
    <property type="match status" value="1"/>
</dbReference>
<feature type="domain" description="MIR" evidence="4">
    <location>
        <begin position="183"/>
        <end position="237"/>
    </location>
</feature>
<dbReference type="Gramene" id="Solyc03g117020.3.1">
    <property type="protein sequence ID" value="Solyc03g117020.3.1"/>
    <property type="gene ID" value="Solyc03g117020.3"/>
</dbReference>
<feature type="domain" description="MIR" evidence="4">
    <location>
        <begin position="243"/>
        <end position="298"/>
    </location>
</feature>
<evidence type="ECO:0000259" key="4">
    <source>
        <dbReference type="PROSITE" id="PS50919"/>
    </source>
</evidence>
<dbReference type="STRING" id="4081.A0A3Q7FUR7"/>
<dbReference type="InterPro" id="IPR016093">
    <property type="entry name" value="MIR_motif"/>
</dbReference>
<evidence type="ECO:0000256" key="3">
    <source>
        <dbReference type="SAM" id="Phobius"/>
    </source>
</evidence>
<feature type="transmembrane region" description="Helical" evidence="3">
    <location>
        <begin position="144"/>
        <end position="167"/>
    </location>
</feature>
<keyword evidence="6" id="KW-1185">Reference proteome</keyword>
<organism evidence="5">
    <name type="scientific">Solanum lycopersicum</name>
    <name type="common">Tomato</name>
    <name type="synonym">Lycopersicon esculentum</name>
    <dbReference type="NCBI Taxonomy" id="4081"/>
    <lineage>
        <taxon>Eukaryota</taxon>
        <taxon>Viridiplantae</taxon>
        <taxon>Streptophyta</taxon>
        <taxon>Embryophyta</taxon>
        <taxon>Tracheophyta</taxon>
        <taxon>Spermatophyta</taxon>
        <taxon>Magnoliopsida</taxon>
        <taxon>eudicotyledons</taxon>
        <taxon>Gunneridae</taxon>
        <taxon>Pentapetalae</taxon>
        <taxon>asterids</taxon>
        <taxon>lamiids</taxon>
        <taxon>Solanales</taxon>
        <taxon>Solanaceae</taxon>
        <taxon>Solanoideae</taxon>
        <taxon>Solaneae</taxon>
        <taxon>Solanum</taxon>
        <taxon>Solanum subgen. Lycopersicon</taxon>
    </lineage>
</organism>
<keyword evidence="3" id="KW-0472">Membrane</keyword>
<dbReference type="FunCoup" id="A0A3Q7FUR7">
    <property type="interactions" value="2849"/>
</dbReference>
<feature type="domain" description="MIR" evidence="4">
    <location>
        <begin position="301"/>
        <end position="355"/>
    </location>
</feature>
<reference evidence="5" key="2">
    <citation type="submission" date="2019-01" db="UniProtKB">
        <authorList>
            <consortium name="EnsemblPlants"/>
        </authorList>
    </citation>
    <scope>IDENTIFICATION</scope>
    <source>
        <strain evidence="5">cv. Heinz 1706</strain>
    </source>
</reference>